<evidence type="ECO:0000256" key="6">
    <source>
        <dbReference type="PROSITE-ProRule" id="PRU00433"/>
    </source>
</evidence>
<keyword evidence="4" id="KW-0560">Oxidoreductase</keyword>
<evidence type="ECO:0000256" key="4">
    <source>
        <dbReference type="ARBA" id="ARBA00023002"/>
    </source>
</evidence>
<dbReference type="GO" id="GO:0004130">
    <property type="term" value="F:cytochrome-c peroxidase activity"/>
    <property type="evidence" value="ECO:0007669"/>
    <property type="project" value="TreeGrafter"/>
</dbReference>
<dbReference type="Proteomes" id="UP000253314">
    <property type="component" value="Unassembled WGS sequence"/>
</dbReference>
<evidence type="ECO:0000256" key="3">
    <source>
        <dbReference type="ARBA" id="ARBA00022729"/>
    </source>
</evidence>
<organism evidence="8 9">
    <name type="scientific">Bacillus taeanensis</name>
    <dbReference type="NCBI Taxonomy" id="273032"/>
    <lineage>
        <taxon>Bacteria</taxon>
        <taxon>Bacillati</taxon>
        <taxon>Bacillota</taxon>
        <taxon>Bacilli</taxon>
        <taxon>Bacillales</taxon>
        <taxon>Bacillaceae</taxon>
        <taxon>Bacillus</taxon>
    </lineage>
</organism>
<evidence type="ECO:0000313" key="9">
    <source>
        <dbReference type="Proteomes" id="UP000253314"/>
    </source>
</evidence>
<dbReference type="AlphaFoldDB" id="A0A366XPT9"/>
<dbReference type="PROSITE" id="PS51007">
    <property type="entry name" value="CYTC"/>
    <property type="match status" value="1"/>
</dbReference>
<dbReference type="RefSeq" id="WP_113807902.1">
    <property type="nucleotide sequence ID" value="NZ_QOCW01000028.1"/>
</dbReference>
<dbReference type="EMBL" id="QOCW01000028">
    <property type="protein sequence ID" value="RBW67917.1"/>
    <property type="molecule type" value="Genomic_DNA"/>
</dbReference>
<dbReference type="PANTHER" id="PTHR30600:SF10">
    <property type="entry name" value="BLL6722 PROTEIN"/>
    <property type="match status" value="1"/>
</dbReference>
<accession>A0A366XPT9</accession>
<evidence type="ECO:0000256" key="1">
    <source>
        <dbReference type="ARBA" id="ARBA00022617"/>
    </source>
</evidence>
<dbReference type="GO" id="GO:0020037">
    <property type="term" value="F:heme binding"/>
    <property type="evidence" value="ECO:0007669"/>
    <property type="project" value="InterPro"/>
</dbReference>
<keyword evidence="1 6" id="KW-0349">Heme</keyword>
<dbReference type="InterPro" id="IPR051395">
    <property type="entry name" value="Cytochrome_c_Peroxidase/MauG"/>
</dbReference>
<evidence type="ECO:0000313" key="8">
    <source>
        <dbReference type="EMBL" id="RBW67917.1"/>
    </source>
</evidence>
<proteinExistence type="predicted"/>
<sequence>MKKVLIGLIAFLFVLLLITTFYQTGYAFIPSDDQILKSDQMISEKPAYDLWGKLFSQKEAEKLMKTEEGKALLSPKNGAVKIDKKLIELGKKAFYEETFGNEVYLTDIIGAFNGPITLENIQKAVKKLNGKGTTNLQVELAETITINGKTYKKGTLVNTGLDVAKESNEILGVPLKKVDGKLKAGISCAACHATVDRETKQVIEGAVNTDLNAGLLIAMATNSASYFTHTNIKSLKNYIKNSERMVVTSNGSSAPLPNPKALEEAVDAVFIKWPKGNFDSTIDMESNPAQIPDSFTFGDFPYGWSGHAMAGPFKGLSTFNNNVHAQNSDPLTQSEISEDLFGIDKEVYLGTLLQNAANPKFRYTPDKKEKPSEFFHTVDPNPEAPGVNEAVKPPSFPKVTLAAPDGLIVSSPGYMFNEQNNAMSAWQNTLVPPKPRVKLEANAIKEGERVFNKAGCISCHAGANLTNNRIVSVNEVKTEPSRAQSLKKTEKIFGDAYLYSPDTPVPVPKDARVLKVPIDHLDPEQIKLGFAYGDSPGGYKTPALNGLYWSAPYLHDGGVAVGPDVNKHLGIPGTFEKGILPDPANSLYALVDKKLREKVISANKKAGLNDVHVSGIGHEYWVDDSTGFTKAEQESLVKYLLSIQ</sequence>
<dbReference type="OrthoDB" id="9772811at2"/>
<gene>
    <name evidence="8" type="ORF">DS031_19625</name>
</gene>
<dbReference type="Gene3D" id="1.10.760.10">
    <property type="entry name" value="Cytochrome c-like domain"/>
    <property type="match status" value="1"/>
</dbReference>
<keyword evidence="9" id="KW-1185">Reference proteome</keyword>
<dbReference type="InterPro" id="IPR036909">
    <property type="entry name" value="Cyt_c-like_dom_sf"/>
</dbReference>
<dbReference type="SUPFAM" id="SSF46626">
    <property type="entry name" value="Cytochrome c"/>
    <property type="match status" value="1"/>
</dbReference>
<evidence type="ECO:0000259" key="7">
    <source>
        <dbReference type="PROSITE" id="PS51007"/>
    </source>
</evidence>
<keyword evidence="5 6" id="KW-0408">Iron</keyword>
<protein>
    <submittedName>
        <fullName evidence="8">Electron transport protein</fullName>
    </submittedName>
</protein>
<evidence type="ECO:0000256" key="5">
    <source>
        <dbReference type="ARBA" id="ARBA00023004"/>
    </source>
</evidence>
<evidence type="ECO:0000256" key="2">
    <source>
        <dbReference type="ARBA" id="ARBA00022723"/>
    </source>
</evidence>
<keyword evidence="2 6" id="KW-0479">Metal-binding</keyword>
<name>A0A366XPT9_9BACI</name>
<dbReference type="GO" id="GO:0046872">
    <property type="term" value="F:metal ion binding"/>
    <property type="evidence" value="ECO:0007669"/>
    <property type="project" value="UniProtKB-KW"/>
</dbReference>
<keyword evidence="3" id="KW-0732">Signal</keyword>
<comment type="caution">
    <text evidence="8">The sequence shown here is derived from an EMBL/GenBank/DDBJ whole genome shotgun (WGS) entry which is preliminary data.</text>
</comment>
<dbReference type="GO" id="GO:0009055">
    <property type="term" value="F:electron transfer activity"/>
    <property type="evidence" value="ECO:0007669"/>
    <property type="project" value="InterPro"/>
</dbReference>
<reference evidence="8 9" key="1">
    <citation type="submission" date="2018-07" db="EMBL/GenBank/DDBJ databases">
        <title>Lottiidibacillus patelloidae gen. nov., sp. nov., isolated from the intestinal tract of a marine limpet and the reclassification of B. taeanensis BH030017T, B. algicola KMM 3737T and B. hwajinpoensis SW-72T as genus Lottiidibacillus.</title>
        <authorList>
            <person name="Liu R."/>
            <person name="Huang Z."/>
        </authorList>
    </citation>
    <scope>NUCLEOTIDE SEQUENCE [LARGE SCALE GENOMIC DNA]</scope>
    <source>
        <strain evidence="8 9">BH030017</strain>
    </source>
</reference>
<feature type="domain" description="Cytochrome c" evidence="7">
    <location>
        <begin position="442"/>
        <end position="537"/>
    </location>
</feature>
<dbReference type="InterPro" id="IPR009056">
    <property type="entry name" value="Cyt_c-like_dom"/>
</dbReference>
<dbReference type="PANTHER" id="PTHR30600">
    <property type="entry name" value="CYTOCHROME C PEROXIDASE-RELATED"/>
    <property type="match status" value="1"/>
</dbReference>